<organism evidence="3 4">
    <name type="scientific">Actibacterium pelagium</name>
    <dbReference type="NCBI Taxonomy" id="2029103"/>
    <lineage>
        <taxon>Bacteria</taxon>
        <taxon>Pseudomonadati</taxon>
        <taxon>Pseudomonadota</taxon>
        <taxon>Alphaproteobacteria</taxon>
        <taxon>Rhodobacterales</taxon>
        <taxon>Roseobacteraceae</taxon>
        <taxon>Actibacterium</taxon>
    </lineage>
</organism>
<feature type="chain" id="PRO_5036988163" description="Tripartite-type tricarboxylate transporter, receptor component TctC" evidence="2">
    <location>
        <begin position="20"/>
        <end position="325"/>
    </location>
</feature>
<name>A0A917AL07_9RHOB</name>
<dbReference type="Proteomes" id="UP000606730">
    <property type="component" value="Unassembled WGS sequence"/>
</dbReference>
<dbReference type="InterPro" id="IPR042100">
    <property type="entry name" value="Bug_dom1"/>
</dbReference>
<dbReference type="InterPro" id="IPR005064">
    <property type="entry name" value="BUG"/>
</dbReference>
<evidence type="ECO:0000256" key="2">
    <source>
        <dbReference type="SAM" id="SignalP"/>
    </source>
</evidence>
<evidence type="ECO:0000256" key="1">
    <source>
        <dbReference type="ARBA" id="ARBA00006987"/>
    </source>
</evidence>
<dbReference type="EMBL" id="BMKN01000002">
    <property type="protein sequence ID" value="GGE59077.1"/>
    <property type="molecule type" value="Genomic_DNA"/>
</dbReference>
<evidence type="ECO:0000313" key="4">
    <source>
        <dbReference type="Proteomes" id="UP000606730"/>
    </source>
</evidence>
<evidence type="ECO:0008006" key="5">
    <source>
        <dbReference type="Google" id="ProtNLM"/>
    </source>
</evidence>
<keyword evidence="2" id="KW-0732">Signal</keyword>
<dbReference type="PANTHER" id="PTHR42928:SF5">
    <property type="entry name" value="BLR1237 PROTEIN"/>
    <property type="match status" value="1"/>
</dbReference>
<comment type="caution">
    <text evidence="3">The sequence shown here is derived from an EMBL/GenBank/DDBJ whole genome shotgun (WGS) entry which is preliminary data.</text>
</comment>
<dbReference type="Gene3D" id="3.40.190.10">
    <property type="entry name" value="Periplasmic binding protein-like II"/>
    <property type="match status" value="1"/>
</dbReference>
<comment type="similarity">
    <text evidence="1">Belongs to the UPF0065 (bug) family.</text>
</comment>
<dbReference type="RefSeq" id="WP_143226521.1">
    <property type="nucleotide sequence ID" value="NZ_BMKN01000002.1"/>
</dbReference>
<dbReference type="OrthoDB" id="9780943at2"/>
<evidence type="ECO:0000313" key="3">
    <source>
        <dbReference type="EMBL" id="GGE59077.1"/>
    </source>
</evidence>
<dbReference type="AlphaFoldDB" id="A0A917AL07"/>
<proteinExistence type="inferred from homology"/>
<keyword evidence="4" id="KW-1185">Reference proteome</keyword>
<protein>
    <recommendedName>
        <fullName evidence="5">Tripartite-type tricarboxylate transporter, receptor component TctC</fullName>
    </recommendedName>
</protein>
<reference evidence="3" key="2">
    <citation type="submission" date="2020-09" db="EMBL/GenBank/DDBJ databases">
        <authorList>
            <person name="Sun Q."/>
            <person name="Zhou Y."/>
        </authorList>
    </citation>
    <scope>NUCLEOTIDE SEQUENCE</scope>
    <source>
        <strain evidence="3">CGMCC 1.16012</strain>
    </source>
</reference>
<dbReference type="PANTHER" id="PTHR42928">
    <property type="entry name" value="TRICARBOXYLATE-BINDING PROTEIN"/>
    <property type="match status" value="1"/>
</dbReference>
<accession>A0A917AL07</accession>
<dbReference type="SUPFAM" id="SSF53850">
    <property type="entry name" value="Periplasmic binding protein-like II"/>
    <property type="match status" value="1"/>
</dbReference>
<reference evidence="3" key="1">
    <citation type="journal article" date="2014" name="Int. J. Syst. Evol. Microbiol.">
        <title>Complete genome sequence of Corynebacterium casei LMG S-19264T (=DSM 44701T), isolated from a smear-ripened cheese.</title>
        <authorList>
            <consortium name="US DOE Joint Genome Institute (JGI-PGF)"/>
            <person name="Walter F."/>
            <person name="Albersmeier A."/>
            <person name="Kalinowski J."/>
            <person name="Ruckert C."/>
        </authorList>
    </citation>
    <scope>NUCLEOTIDE SEQUENCE</scope>
    <source>
        <strain evidence="3">CGMCC 1.16012</strain>
    </source>
</reference>
<dbReference type="Gene3D" id="3.40.190.150">
    <property type="entry name" value="Bordetella uptake gene, domain 1"/>
    <property type="match status" value="1"/>
</dbReference>
<sequence length="325" mass="34755">MKTILRTLAALAFGVPAMAFEADQLILKVGYSAGGGYDQSARLVADHLGRFLPGSPDVVVQNVPGAGSLKLARLFIATGQNDGSELAMIGSALGLTPVFSPDEKSFDPQAVHYLASLSNQSAFCVTSKESGITSFEQLLSSSAKLGATGKKSTTYTYGAAIKAATGSSIKIITGFEGGSEINLAMERGEIDVRCGYSFASLMRAGGQERFNILVELGAERQNLIEGTDYILDYIEEPSKREALVLVFSSNFVHYPLIAHPDTPEPTIKVLRDALKKMSTDDAFLADVAKRGQPIVFTPGEDVEVFLDTLLNGSPEVHRLARELVK</sequence>
<gene>
    <name evidence="3" type="ORF">GCM10011517_28490</name>
</gene>
<feature type="signal peptide" evidence="2">
    <location>
        <begin position="1"/>
        <end position="19"/>
    </location>
</feature>